<proteinExistence type="predicted"/>
<dbReference type="GO" id="GO:0005524">
    <property type="term" value="F:ATP binding"/>
    <property type="evidence" value="ECO:0007669"/>
    <property type="project" value="UniProtKB-UniRule"/>
</dbReference>
<dbReference type="EMBL" id="CAJVPK010000845">
    <property type="protein sequence ID" value="CAG8553870.1"/>
    <property type="molecule type" value="Genomic_DNA"/>
</dbReference>
<dbReference type="PANTHER" id="PTHR44329:SF6">
    <property type="entry name" value="RECEPTOR-INTERACTING SERINE_THREONINE-PROTEIN KINASE 1"/>
    <property type="match status" value="1"/>
</dbReference>
<dbReference type="PROSITE" id="PS50011">
    <property type="entry name" value="PROTEIN_KINASE_DOM"/>
    <property type="match status" value="1"/>
</dbReference>
<reference evidence="3" key="1">
    <citation type="submission" date="2021-06" db="EMBL/GenBank/DDBJ databases">
        <authorList>
            <person name="Kallberg Y."/>
            <person name="Tangrot J."/>
            <person name="Rosling A."/>
        </authorList>
    </citation>
    <scope>NUCLEOTIDE SEQUENCE</scope>
    <source>
        <strain evidence="3">AZ414A</strain>
    </source>
</reference>
<dbReference type="InterPro" id="IPR011009">
    <property type="entry name" value="Kinase-like_dom_sf"/>
</dbReference>
<evidence type="ECO:0000313" key="3">
    <source>
        <dbReference type="EMBL" id="CAG8553870.1"/>
    </source>
</evidence>
<keyword evidence="1" id="KW-0547">Nucleotide-binding</keyword>
<feature type="binding site" evidence="1">
    <location>
        <position position="54"/>
    </location>
    <ligand>
        <name>ATP</name>
        <dbReference type="ChEBI" id="CHEBI:30616"/>
    </ligand>
</feature>
<dbReference type="InterPro" id="IPR017441">
    <property type="entry name" value="Protein_kinase_ATP_BS"/>
</dbReference>
<accession>A0A9N9B5G5</accession>
<dbReference type="Proteomes" id="UP000789706">
    <property type="component" value="Unassembled WGS sequence"/>
</dbReference>
<organism evidence="3 4">
    <name type="scientific">Diversispora eburnea</name>
    <dbReference type="NCBI Taxonomy" id="1213867"/>
    <lineage>
        <taxon>Eukaryota</taxon>
        <taxon>Fungi</taxon>
        <taxon>Fungi incertae sedis</taxon>
        <taxon>Mucoromycota</taxon>
        <taxon>Glomeromycotina</taxon>
        <taxon>Glomeromycetes</taxon>
        <taxon>Diversisporales</taxon>
        <taxon>Diversisporaceae</taxon>
        <taxon>Diversispora</taxon>
    </lineage>
</organism>
<dbReference type="Pfam" id="PF07714">
    <property type="entry name" value="PK_Tyr_Ser-Thr"/>
    <property type="match status" value="2"/>
</dbReference>
<feature type="domain" description="Protein kinase" evidence="2">
    <location>
        <begin position="1"/>
        <end position="234"/>
    </location>
</feature>
<evidence type="ECO:0000256" key="1">
    <source>
        <dbReference type="PROSITE-ProRule" id="PRU10141"/>
    </source>
</evidence>
<dbReference type="GO" id="GO:0004674">
    <property type="term" value="F:protein serine/threonine kinase activity"/>
    <property type="evidence" value="ECO:0007669"/>
    <property type="project" value="TreeGrafter"/>
</dbReference>
<dbReference type="PANTHER" id="PTHR44329">
    <property type="entry name" value="SERINE/THREONINE-PROTEIN KINASE TNNI3K-RELATED"/>
    <property type="match status" value="1"/>
</dbReference>
<dbReference type="Gene3D" id="1.10.510.10">
    <property type="entry name" value="Transferase(Phosphotransferase) domain 1"/>
    <property type="match status" value="2"/>
</dbReference>
<evidence type="ECO:0000313" key="4">
    <source>
        <dbReference type="Proteomes" id="UP000789706"/>
    </source>
</evidence>
<dbReference type="PROSITE" id="PS00107">
    <property type="entry name" value="PROTEIN_KINASE_ATP"/>
    <property type="match status" value="1"/>
</dbReference>
<dbReference type="InterPro" id="IPR001245">
    <property type="entry name" value="Ser-Thr/Tyr_kinase_cat_dom"/>
</dbReference>
<keyword evidence="4" id="KW-1185">Reference proteome</keyword>
<dbReference type="OrthoDB" id="10261027at2759"/>
<dbReference type="InterPro" id="IPR000719">
    <property type="entry name" value="Prot_kinase_dom"/>
</dbReference>
<gene>
    <name evidence="3" type="ORF">DEBURN_LOCUS7238</name>
</gene>
<dbReference type="SUPFAM" id="SSF56112">
    <property type="entry name" value="Protein kinase-like (PK-like)"/>
    <property type="match status" value="1"/>
</dbReference>
<dbReference type="InterPro" id="IPR051681">
    <property type="entry name" value="Ser/Thr_Kinases-Pseudokinases"/>
</dbReference>
<comment type="caution">
    <text evidence="3">The sequence shown here is derived from an EMBL/GenBank/DDBJ whole genome shotgun (WGS) entry which is preliminary data.</text>
</comment>
<evidence type="ECO:0000259" key="2">
    <source>
        <dbReference type="PROSITE" id="PS50011"/>
    </source>
</evidence>
<keyword evidence="1" id="KW-0067">ATP-binding</keyword>
<sequence>MSRKKDLLENALKNRFITPFDYNTFEEFVPIGRGGFGQVMRAYSKSLEKYVALKNPFEETYYLVLQYAKDGDLKAYLQNNFENLNWQIKINMAKDIARGLSFIHKKNIVHRDLVRLSRSLDTSSNSLIGGTFAYTDPRYLKNIGYYKRNKESDVYSLGVLFWELSSGRPPFKNFAKEDVYKKVTSGERETPIDGTPTDYINIYSNAWDDDPIQRKSIEDIRKSLEKIQFENLFYVSNKNIQSNASIENIEPLVEVYNIYSQDLVSNVSNEESDQTSFNLKYGGISLFQ</sequence>
<name>A0A9N9B5G5_9GLOM</name>
<dbReference type="AlphaFoldDB" id="A0A9N9B5G5"/>
<protein>
    <submittedName>
        <fullName evidence="3">11393_t:CDS:1</fullName>
    </submittedName>
</protein>